<reference evidence="2" key="1">
    <citation type="submission" date="2020-05" db="EMBL/GenBank/DDBJ databases">
        <title>WGS assembly of Panicum virgatum.</title>
        <authorList>
            <person name="Lovell J.T."/>
            <person name="Jenkins J."/>
            <person name="Shu S."/>
            <person name="Juenger T.E."/>
            <person name="Schmutz J."/>
        </authorList>
    </citation>
    <scope>NUCLEOTIDE SEQUENCE</scope>
    <source>
        <strain evidence="2">AP13</strain>
    </source>
</reference>
<dbReference type="AlphaFoldDB" id="A0A8T0WL44"/>
<dbReference type="EMBL" id="CM029038">
    <property type="protein sequence ID" value="KAG2649712.1"/>
    <property type="molecule type" value="Genomic_DNA"/>
</dbReference>
<accession>A0A8T0WL44</accession>
<feature type="region of interest" description="Disordered" evidence="1">
    <location>
        <begin position="121"/>
        <end position="190"/>
    </location>
</feature>
<organism evidence="2 3">
    <name type="scientific">Panicum virgatum</name>
    <name type="common">Blackwell switchgrass</name>
    <dbReference type="NCBI Taxonomy" id="38727"/>
    <lineage>
        <taxon>Eukaryota</taxon>
        <taxon>Viridiplantae</taxon>
        <taxon>Streptophyta</taxon>
        <taxon>Embryophyta</taxon>
        <taxon>Tracheophyta</taxon>
        <taxon>Spermatophyta</taxon>
        <taxon>Magnoliopsida</taxon>
        <taxon>Liliopsida</taxon>
        <taxon>Poales</taxon>
        <taxon>Poaceae</taxon>
        <taxon>PACMAD clade</taxon>
        <taxon>Panicoideae</taxon>
        <taxon>Panicodae</taxon>
        <taxon>Paniceae</taxon>
        <taxon>Panicinae</taxon>
        <taxon>Panicum</taxon>
        <taxon>Panicum sect. Hiantes</taxon>
    </lineage>
</organism>
<dbReference type="InterPro" id="IPR053253">
    <property type="entry name" value="Sex_diff_modulator"/>
</dbReference>
<gene>
    <name evidence="2" type="ORF">PVAP13_1NG128719</name>
</gene>
<evidence type="ECO:0000256" key="1">
    <source>
        <dbReference type="SAM" id="MobiDB-lite"/>
    </source>
</evidence>
<dbReference type="PANTHER" id="PTHR33087:SF38">
    <property type="entry name" value="OS10G0201600 PROTEIN"/>
    <property type="match status" value="1"/>
</dbReference>
<sequence length="369" mass="39754">MVLRFRRWSRLATAEWESMRYRILLEIRGIPAHAWSVAAAQVILDGACAIPEPTPSTLARADSHHFQAAVWCADPDLIPNEAIVRIPERVEGLGNNNLFLQPEEIIHHELPLLRCKDWNDNSSSDGTGTLPDRVLTDTDSEDEYPGFHQSSRSGPWPRRTVFRTPGFGDPRGVSAGNEGTNSGAPAGDCARRCAPGPSSGPLWRFGRGLPVVSNGPPHFPPLRFGSVTPVLLRPAAGTSPRLLDDHADTLVGARDTPTVARDFDPMFDEASGSHVCWLSLDDLGVGLFPDLEVPAPGAQSDPMHLEAGMLPAQPSSVPGIDEVARSAATTNTTIADLESIRFDVPDMAPVVCSSPVVPNNGLGRLPRRC</sequence>
<evidence type="ECO:0008006" key="4">
    <source>
        <dbReference type="Google" id="ProtNLM"/>
    </source>
</evidence>
<keyword evidence="3" id="KW-1185">Reference proteome</keyword>
<evidence type="ECO:0000313" key="2">
    <source>
        <dbReference type="EMBL" id="KAG2649712.1"/>
    </source>
</evidence>
<dbReference type="PANTHER" id="PTHR33087">
    <property type="entry name" value="OS07G0539200 PROTEIN"/>
    <property type="match status" value="1"/>
</dbReference>
<name>A0A8T0WL44_PANVG</name>
<dbReference type="Proteomes" id="UP000823388">
    <property type="component" value="Chromosome 1N"/>
</dbReference>
<evidence type="ECO:0000313" key="3">
    <source>
        <dbReference type="Proteomes" id="UP000823388"/>
    </source>
</evidence>
<proteinExistence type="predicted"/>
<protein>
    <recommendedName>
        <fullName evidence="4">DUF4283 domain-containing protein</fullName>
    </recommendedName>
</protein>
<dbReference type="OrthoDB" id="694475at2759"/>
<comment type="caution">
    <text evidence="2">The sequence shown here is derived from an EMBL/GenBank/DDBJ whole genome shotgun (WGS) entry which is preliminary data.</text>
</comment>